<evidence type="ECO:0000256" key="4">
    <source>
        <dbReference type="ARBA" id="ARBA00022827"/>
    </source>
</evidence>
<dbReference type="EMBL" id="CP004121">
    <property type="protein sequence ID" value="AGF54123.1"/>
    <property type="molecule type" value="Genomic_DNA"/>
</dbReference>
<dbReference type="InterPro" id="IPR046373">
    <property type="entry name" value="Acyl-CoA_Oxase/DH_mid-dom_sf"/>
</dbReference>
<dbReference type="PANTHER" id="PTHR43884:SF12">
    <property type="entry name" value="ISOVALERYL-COA DEHYDROGENASE, MITOCHONDRIAL-RELATED"/>
    <property type="match status" value="1"/>
</dbReference>
<dbReference type="InterPro" id="IPR006091">
    <property type="entry name" value="Acyl-CoA_Oxase/DH_mid-dom"/>
</dbReference>
<keyword evidence="3 6" id="KW-0285">Flavoprotein</keyword>
<dbReference type="AlphaFoldDB" id="M1MCH7"/>
<dbReference type="PANTHER" id="PTHR43884">
    <property type="entry name" value="ACYL-COA DEHYDROGENASE"/>
    <property type="match status" value="1"/>
</dbReference>
<sequence length="376" mass="42699">MDFEFSNEQIKYKKYLIDFVKKDINGNMHTFEEKWRLCAQYGLFGISFEEKYGGFGEDYITAALLMEALGYACDDNGFVFIVTNHLWACMNTINQCGSDELKQKYMRKLIDGSLIGCLAITEDESGSDITQIKTTATKVKNGYILNGSKKFISNAPIADIFLISVMTGEPGSINGLSCFICEKDTIGLEIGKEIKKMGLTSCPMGEIHFSDCFIPEENMVGRLGNGLSIINTGLEWERSFEFASHVGVMQKLMELCVTYIEKRKLNNYQAVTHKIAKMRVNIEMAQLLLYKIAWKKNLHKNTYLEASMFKYFISETYVETCLETLQIFGAYGYSIESNIEKEVRDALASKIYSGASEIQLNIIYKLVNNFIQTSYK</sequence>
<evidence type="ECO:0000256" key="5">
    <source>
        <dbReference type="ARBA" id="ARBA00023002"/>
    </source>
</evidence>
<dbReference type="InterPro" id="IPR037069">
    <property type="entry name" value="AcylCoA_DH/ox_N_sf"/>
</dbReference>
<evidence type="ECO:0000256" key="6">
    <source>
        <dbReference type="RuleBase" id="RU362125"/>
    </source>
</evidence>
<keyword evidence="11" id="KW-1185">Reference proteome</keyword>
<dbReference type="SUPFAM" id="SSF56645">
    <property type="entry name" value="Acyl-CoA dehydrogenase NM domain-like"/>
    <property type="match status" value="1"/>
</dbReference>
<keyword evidence="5 6" id="KW-0560">Oxidoreductase</keyword>
<keyword evidence="4 6" id="KW-0274">FAD</keyword>
<dbReference type="GO" id="GO:0050660">
    <property type="term" value="F:flavin adenine dinucleotide binding"/>
    <property type="evidence" value="ECO:0007669"/>
    <property type="project" value="InterPro"/>
</dbReference>
<evidence type="ECO:0000313" key="11">
    <source>
        <dbReference type="Proteomes" id="UP000011728"/>
    </source>
</evidence>
<dbReference type="InterPro" id="IPR009075">
    <property type="entry name" value="AcylCo_DH/oxidase_C"/>
</dbReference>
<dbReference type="InterPro" id="IPR009100">
    <property type="entry name" value="AcylCoA_DH/oxidase_NM_dom_sf"/>
</dbReference>
<gene>
    <name evidence="10" type="primary">acdA</name>
    <name evidence="10" type="ORF">Cspa_c03050</name>
</gene>
<protein>
    <submittedName>
        <fullName evidence="10">Acyl-CoA dehydrogenase AcdA</fullName>
        <ecNumber evidence="10">1.3.99.-</ecNumber>
    </submittedName>
</protein>
<dbReference type="Pfam" id="PF02770">
    <property type="entry name" value="Acyl-CoA_dh_M"/>
    <property type="match status" value="1"/>
</dbReference>
<dbReference type="GO" id="GO:0003995">
    <property type="term" value="F:acyl-CoA dehydrogenase activity"/>
    <property type="evidence" value="ECO:0007669"/>
    <property type="project" value="TreeGrafter"/>
</dbReference>
<dbReference type="Proteomes" id="UP000011728">
    <property type="component" value="Chromosome"/>
</dbReference>
<dbReference type="Gene3D" id="1.20.140.10">
    <property type="entry name" value="Butyryl-CoA Dehydrogenase, subunit A, domain 3"/>
    <property type="match status" value="1"/>
</dbReference>
<organism evidence="10 11">
    <name type="scientific">Clostridium saccharoperbutylacetonicum N1-4(HMT)</name>
    <dbReference type="NCBI Taxonomy" id="931276"/>
    <lineage>
        <taxon>Bacteria</taxon>
        <taxon>Bacillati</taxon>
        <taxon>Bacillota</taxon>
        <taxon>Clostridia</taxon>
        <taxon>Eubacteriales</taxon>
        <taxon>Clostridiaceae</taxon>
        <taxon>Clostridium</taxon>
    </lineage>
</organism>
<dbReference type="Gene3D" id="2.40.110.10">
    <property type="entry name" value="Butyryl-CoA Dehydrogenase, subunit A, domain 2"/>
    <property type="match status" value="1"/>
</dbReference>
<reference evidence="10 11" key="1">
    <citation type="submission" date="2013-02" db="EMBL/GenBank/DDBJ databases">
        <title>Genome sequence of Clostridium saccharoperbutylacetonicum N1-4(HMT).</title>
        <authorList>
            <person name="Poehlein A."/>
            <person name="Daniel R."/>
        </authorList>
    </citation>
    <scope>NUCLEOTIDE SEQUENCE [LARGE SCALE GENOMIC DNA]</scope>
    <source>
        <strain evidence="11">N1-4(HMT)</strain>
    </source>
</reference>
<dbReference type="HOGENOM" id="CLU_018204_0_2_9"/>
<dbReference type="RefSeq" id="WP_015390449.1">
    <property type="nucleotide sequence ID" value="NC_020291.1"/>
</dbReference>
<evidence type="ECO:0000259" key="9">
    <source>
        <dbReference type="Pfam" id="PF02771"/>
    </source>
</evidence>
<dbReference type="FunFam" id="2.40.110.10:FF:000002">
    <property type="entry name" value="Acyl-CoA dehydrogenase fadE12"/>
    <property type="match status" value="1"/>
</dbReference>
<dbReference type="Gene3D" id="1.10.540.10">
    <property type="entry name" value="Acyl-CoA dehydrogenase/oxidase, N-terminal domain"/>
    <property type="match status" value="1"/>
</dbReference>
<evidence type="ECO:0000259" key="7">
    <source>
        <dbReference type="Pfam" id="PF00441"/>
    </source>
</evidence>
<dbReference type="InterPro" id="IPR013786">
    <property type="entry name" value="AcylCoA_DH/ox_N"/>
</dbReference>
<comment type="cofactor">
    <cofactor evidence="1 6">
        <name>FAD</name>
        <dbReference type="ChEBI" id="CHEBI:57692"/>
    </cofactor>
</comment>
<evidence type="ECO:0000259" key="8">
    <source>
        <dbReference type="Pfam" id="PF02770"/>
    </source>
</evidence>
<dbReference type="EC" id="1.3.99.-" evidence="10"/>
<comment type="similarity">
    <text evidence="2 6">Belongs to the acyl-CoA dehydrogenase family.</text>
</comment>
<dbReference type="OrthoDB" id="9802447at2"/>
<proteinExistence type="inferred from homology"/>
<dbReference type="InterPro" id="IPR036250">
    <property type="entry name" value="AcylCo_DH-like_C"/>
</dbReference>
<feature type="domain" description="Acyl-CoA dehydrogenase/oxidase N-terminal" evidence="9">
    <location>
        <begin position="29"/>
        <end position="112"/>
    </location>
</feature>
<name>M1MCH7_9CLOT</name>
<dbReference type="Pfam" id="PF02771">
    <property type="entry name" value="Acyl-CoA_dh_N"/>
    <property type="match status" value="1"/>
</dbReference>
<evidence type="ECO:0000256" key="2">
    <source>
        <dbReference type="ARBA" id="ARBA00009347"/>
    </source>
</evidence>
<feature type="domain" description="Acyl-CoA oxidase/dehydrogenase middle" evidence="8">
    <location>
        <begin position="117"/>
        <end position="212"/>
    </location>
</feature>
<evidence type="ECO:0000256" key="3">
    <source>
        <dbReference type="ARBA" id="ARBA00022630"/>
    </source>
</evidence>
<dbReference type="eggNOG" id="COG1960">
    <property type="taxonomic scope" value="Bacteria"/>
</dbReference>
<dbReference type="KEGG" id="csr:Cspa_c03050"/>
<dbReference type="STRING" id="36745.CLSAP_03000"/>
<evidence type="ECO:0000256" key="1">
    <source>
        <dbReference type="ARBA" id="ARBA00001974"/>
    </source>
</evidence>
<dbReference type="PATRIC" id="fig|931276.5.peg.286"/>
<accession>M1MCH7</accession>
<dbReference type="Pfam" id="PF00441">
    <property type="entry name" value="Acyl-CoA_dh_1"/>
    <property type="match status" value="1"/>
</dbReference>
<evidence type="ECO:0000313" key="10">
    <source>
        <dbReference type="EMBL" id="AGF54123.1"/>
    </source>
</evidence>
<feature type="domain" description="Acyl-CoA dehydrogenase/oxidase C-terminal" evidence="7">
    <location>
        <begin position="224"/>
        <end position="365"/>
    </location>
</feature>
<dbReference type="SUPFAM" id="SSF47203">
    <property type="entry name" value="Acyl-CoA dehydrogenase C-terminal domain-like"/>
    <property type="match status" value="1"/>
</dbReference>